<dbReference type="eggNOG" id="COG1640">
    <property type="taxonomic scope" value="Bacteria"/>
</dbReference>
<evidence type="ECO:0000256" key="9">
    <source>
        <dbReference type="ARBA" id="ARBA00031501"/>
    </source>
</evidence>
<evidence type="ECO:0000256" key="3">
    <source>
        <dbReference type="ARBA" id="ARBA00012560"/>
    </source>
</evidence>
<dbReference type="InterPro" id="IPR003385">
    <property type="entry name" value="Glyco_hydro_77"/>
</dbReference>
<accession>V5FEA2</accession>
<name>V5FEA2_9VIBR</name>
<evidence type="ECO:0000256" key="7">
    <source>
        <dbReference type="ARBA" id="ARBA00023277"/>
    </source>
</evidence>
<comment type="catalytic activity">
    <reaction evidence="1 10">
        <text>Transfers a segment of a (1-&gt;4)-alpha-D-glucan to a new position in an acceptor, which may be glucose or a (1-&gt;4)-alpha-D-glucan.</text>
        <dbReference type="EC" id="2.4.1.25"/>
    </reaction>
</comment>
<reference evidence="11 12" key="1">
    <citation type="submission" date="2013-10" db="EMBL/GenBank/DDBJ databases">
        <authorList>
            <person name="Ichikawa N."/>
            <person name="Kimura A."/>
            <person name="Ohji S."/>
            <person name="Hosoyama A."/>
            <person name="Fujita N."/>
        </authorList>
    </citation>
    <scope>NUCLEOTIDE SEQUENCE [LARGE SCALE GENOMIC DNA]</scope>
    <source>
        <strain evidence="11 12">NBRC 102217</strain>
    </source>
</reference>
<keyword evidence="5 10" id="KW-0328">Glycosyltransferase</keyword>
<keyword evidence="12" id="KW-1185">Reference proteome</keyword>
<dbReference type="EMBL" id="BAUJ01000031">
    <property type="protein sequence ID" value="GAD89988.1"/>
    <property type="molecule type" value="Genomic_DNA"/>
</dbReference>
<dbReference type="GO" id="GO:0004134">
    <property type="term" value="F:4-alpha-glucanotransferase activity"/>
    <property type="evidence" value="ECO:0007669"/>
    <property type="project" value="UniProtKB-EC"/>
</dbReference>
<evidence type="ECO:0000313" key="11">
    <source>
        <dbReference type="EMBL" id="GAD89988.1"/>
    </source>
</evidence>
<comment type="similarity">
    <text evidence="2 10">Belongs to the disproportionating enzyme family.</text>
</comment>
<evidence type="ECO:0000256" key="1">
    <source>
        <dbReference type="ARBA" id="ARBA00000439"/>
    </source>
</evidence>
<dbReference type="SUPFAM" id="SSF51445">
    <property type="entry name" value="(Trans)glycosidases"/>
    <property type="match status" value="1"/>
</dbReference>
<dbReference type="Proteomes" id="UP000017800">
    <property type="component" value="Unassembled WGS sequence"/>
</dbReference>
<gene>
    <name evidence="11" type="primary">malQ</name>
    <name evidence="11" type="ORF">VHA01S_031_00010</name>
</gene>
<evidence type="ECO:0000313" key="12">
    <source>
        <dbReference type="Proteomes" id="UP000017800"/>
    </source>
</evidence>
<comment type="caution">
    <text evidence="11">The sequence shown here is derived from an EMBL/GenBank/DDBJ whole genome shotgun (WGS) entry which is preliminary data.</text>
</comment>
<evidence type="ECO:0000256" key="5">
    <source>
        <dbReference type="ARBA" id="ARBA00022676"/>
    </source>
</evidence>
<evidence type="ECO:0000256" key="4">
    <source>
        <dbReference type="ARBA" id="ARBA00020295"/>
    </source>
</evidence>
<protein>
    <recommendedName>
        <fullName evidence="4 10">4-alpha-glucanotransferase</fullName>
        <ecNumber evidence="3 10">2.4.1.25</ecNumber>
    </recommendedName>
    <alternativeName>
        <fullName evidence="8 10">Amylomaltase</fullName>
    </alternativeName>
    <alternativeName>
        <fullName evidence="9 10">Disproportionating enzyme</fullName>
    </alternativeName>
</protein>
<dbReference type="PANTHER" id="PTHR32438">
    <property type="entry name" value="4-ALPHA-GLUCANOTRANSFERASE DPE1, CHLOROPLASTIC/AMYLOPLASTIC"/>
    <property type="match status" value="1"/>
</dbReference>
<keyword evidence="7 10" id="KW-0119">Carbohydrate metabolism</keyword>
<organism evidence="11 12">
    <name type="scientific">Vibrio halioticoli NBRC 102217</name>
    <dbReference type="NCBI Taxonomy" id="1219072"/>
    <lineage>
        <taxon>Bacteria</taxon>
        <taxon>Pseudomonadati</taxon>
        <taxon>Pseudomonadota</taxon>
        <taxon>Gammaproteobacteria</taxon>
        <taxon>Vibrionales</taxon>
        <taxon>Vibrionaceae</taxon>
        <taxon>Vibrio</taxon>
    </lineage>
</organism>
<dbReference type="Gene3D" id="3.20.20.80">
    <property type="entry name" value="Glycosidases"/>
    <property type="match status" value="1"/>
</dbReference>
<sequence>MHTQLYSLRSETNWGIGDLSDLCELISQASSLGANFIGINPIHSSFPANPNYASPYSSSSRYFLNFLYLDITEVPEYPCCEKAKELVESRKFKDALSRLKNHPFVQYDEVAQIKLIVLRALFEQFQTSGSLDRKRAFQYFIKSGGQRLRQQVTFDALHWTTQQSRCQDVTGWYDFPETMRQYHSSDVEHFQEQNELELSFWSYLLWCVEEQFTQVQCIARQSGMSIGVMTDLAVGASRRGAERWADEGTLCRQMNLGTPPDDQYPLGQNWGVAPFNPLVLKTRCYEDFIALLRANMRFGGALRIDHALSLFRQWFIPRNYEAKNGIYVYSDAEDMLSILALESHRQQCTILGEDIGDITADMRAKFDEFGLYGYRVWLGETTENSARLSLSVLSTHDTPTLSGFWHGKDIDFYKKIAKYSTSEYRLCKAKREQHKQSLLSQISLQMTPKYKRMSQKLMTQLHLHVASKESALFSFQLEDWLGMETPVNIPSTSHHYSNWRRKLVETTQNVFNTEEFRMFCHELSSIREQ</sequence>
<evidence type="ECO:0000256" key="8">
    <source>
        <dbReference type="ARBA" id="ARBA00031423"/>
    </source>
</evidence>
<reference evidence="11 12" key="2">
    <citation type="submission" date="2013-11" db="EMBL/GenBank/DDBJ databases">
        <title>Whole genome shotgun sequence of Vibrio halioticoli NBRC 102217.</title>
        <authorList>
            <person name="Isaki S."/>
            <person name="Kimura A."/>
            <person name="Ohji S."/>
            <person name="Hosoyama A."/>
            <person name="Fujita N."/>
            <person name="Hashimoto M."/>
            <person name="Hosoyama Y."/>
            <person name="Yamazoe A."/>
        </authorList>
    </citation>
    <scope>NUCLEOTIDE SEQUENCE [LARGE SCALE GENOMIC DNA]</scope>
    <source>
        <strain evidence="11 12">NBRC 102217</strain>
    </source>
</reference>
<dbReference type="InterPro" id="IPR017853">
    <property type="entry name" value="GH"/>
</dbReference>
<proteinExistence type="inferred from homology"/>
<evidence type="ECO:0000256" key="10">
    <source>
        <dbReference type="RuleBase" id="RU361207"/>
    </source>
</evidence>
<evidence type="ECO:0000256" key="2">
    <source>
        <dbReference type="ARBA" id="ARBA00005684"/>
    </source>
</evidence>
<dbReference type="AlphaFoldDB" id="V5FEA2"/>
<dbReference type="Pfam" id="PF02446">
    <property type="entry name" value="Glyco_hydro_77"/>
    <property type="match status" value="1"/>
</dbReference>
<dbReference type="NCBIfam" id="TIGR00217">
    <property type="entry name" value="malQ"/>
    <property type="match status" value="1"/>
</dbReference>
<dbReference type="PANTHER" id="PTHR32438:SF5">
    <property type="entry name" value="4-ALPHA-GLUCANOTRANSFERASE DPE1, CHLOROPLASTIC_AMYLOPLASTIC"/>
    <property type="match status" value="1"/>
</dbReference>
<dbReference type="OrthoDB" id="9763489at2"/>
<dbReference type="EC" id="2.4.1.25" evidence="3 10"/>
<evidence type="ECO:0000256" key="6">
    <source>
        <dbReference type="ARBA" id="ARBA00022679"/>
    </source>
</evidence>
<dbReference type="GO" id="GO:0005975">
    <property type="term" value="P:carbohydrate metabolic process"/>
    <property type="evidence" value="ECO:0007669"/>
    <property type="project" value="InterPro"/>
</dbReference>
<keyword evidence="6 10" id="KW-0808">Transferase</keyword>